<protein>
    <submittedName>
        <fullName evidence="1">Uncharacterized protein</fullName>
    </submittedName>
</protein>
<dbReference type="EMBL" id="JAVRRL010000105">
    <property type="protein sequence ID" value="KAK5107816.1"/>
    <property type="molecule type" value="Genomic_DNA"/>
</dbReference>
<dbReference type="NCBIfam" id="NF040572">
    <property type="entry name" value="heme_bind_FMP"/>
    <property type="match status" value="1"/>
</dbReference>
<dbReference type="AlphaFoldDB" id="A0AAN7T8P7"/>
<dbReference type="InterPro" id="IPR047975">
    <property type="entry name" value="Heme_bind_FMP"/>
</dbReference>
<gene>
    <name evidence="1" type="ORF">LTR62_000630</name>
</gene>
<evidence type="ECO:0000313" key="2">
    <source>
        <dbReference type="Proteomes" id="UP001310890"/>
    </source>
</evidence>
<organism evidence="1 2">
    <name type="scientific">Meristemomyces frigidus</name>
    <dbReference type="NCBI Taxonomy" id="1508187"/>
    <lineage>
        <taxon>Eukaryota</taxon>
        <taxon>Fungi</taxon>
        <taxon>Dikarya</taxon>
        <taxon>Ascomycota</taxon>
        <taxon>Pezizomycotina</taxon>
        <taxon>Dothideomycetes</taxon>
        <taxon>Dothideomycetidae</taxon>
        <taxon>Mycosphaerellales</taxon>
        <taxon>Teratosphaeriaceae</taxon>
        <taxon>Meristemomyces</taxon>
    </lineage>
</organism>
<dbReference type="Proteomes" id="UP001310890">
    <property type="component" value="Unassembled WGS sequence"/>
</dbReference>
<accession>A0AAN7T8P7</accession>
<name>A0AAN7T8P7_9PEZI</name>
<comment type="caution">
    <text evidence="1">The sequence shown here is derived from an EMBL/GenBank/DDBJ whole genome shotgun (WGS) entry which is preliminary data.</text>
</comment>
<reference evidence="1" key="1">
    <citation type="submission" date="2023-08" db="EMBL/GenBank/DDBJ databases">
        <title>Black Yeasts Isolated from many extreme environments.</title>
        <authorList>
            <person name="Coleine C."/>
            <person name="Stajich J.E."/>
            <person name="Selbmann L."/>
        </authorList>
    </citation>
    <scope>NUCLEOTIDE SEQUENCE</scope>
    <source>
        <strain evidence="1">CCFEE 5401</strain>
    </source>
</reference>
<evidence type="ECO:0000313" key="1">
    <source>
        <dbReference type="EMBL" id="KAK5107816.1"/>
    </source>
</evidence>
<proteinExistence type="predicted"/>
<sequence>MSHQEIKLDYQANIMASQTIMHQPLALSHDPDASIDLNNFHWGSVDTKVPTHNLATPAAHHNNKRIVLPFPPGRGFPHPVGPVTAPDPPLGVLSAFNGSFSGTGLSLIFRPNSGPPQGTVFANPITPAAPTPPSENVLEINLTTETLQFSNPLGSVPNRGLEGQQDIFLNGVPYMQTVNDVTNFETGQADGIAQGIHAEPGVWMHVPSSSDPAVDASLVRVGSIPHGTTINAQCLESSVQTFASAPVFPKVNITPFVLGSSPAKLIPFVSQRADNVNSPRIPQDLTKFIAAGTITQGTLDDPNTVLAAANAGKTIVQTRVFTVSTAPADPALGGGVANIAFLSDPGTNGPNANAASMTATFWVNTVQTQLQVPTLRPGQEVKIAGPEPHAGARVPVFAIKSSKAVEAGAVVVTHTEVQYSQQVNLNFAGLTWPHVSVATLVPTMDLEVPDHILLSPMN</sequence>